<gene>
    <name evidence="3" type="ORF">AWM72_01990</name>
    <name evidence="4" type="ORF">CYJ28_07110</name>
</gene>
<dbReference type="OrthoDB" id="2248780at2"/>
<organism evidence="3 5">
    <name type="scientific">Aerococcus sanguinicola</name>
    <dbReference type="NCBI Taxonomy" id="119206"/>
    <lineage>
        <taxon>Bacteria</taxon>
        <taxon>Bacillati</taxon>
        <taxon>Bacillota</taxon>
        <taxon>Bacilli</taxon>
        <taxon>Lactobacillales</taxon>
        <taxon>Aerococcaceae</taxon>
        <taxon>Aerococcus</taxon>
    </lineage>
</organism>
<dbReference type="InterPro" id="IPR007394">
    <property type="entry name" value="UPF0122"/>
</dbReference>
<name>A0A109RD75_9LACT</name>
<dbReference type="EMBL" id="CP014160">
    <property type="protein sequence ID" value="AMB93606.1"/>
    <property type="molecule type" value="Genomic_DNA"/>
</dbReference>
<evidence type="ECO:0000313" key="3">
    <source>
        <dbReference type="EMBL" id="AMB93606.1"/>
    </source>
</evidence>
<protein>
    <submittedName>
        <fullName evidence="4">Sigma-70 family RNA polymerase sigma factor</fullName>
    </submittedName>
</protein>
<dbReference type="InterPro" id="IPR036388">
    <property type="entry name" value="WH-like_DNA-bd_sf"/>
</dbReference>
<keyword evidence="5" id="KW-1185">Reference proteome</keyword>
<dbReference type="InterPro" id="IPR014284">
    <property type="entry name" value="RNA_pol_sigma-70_dom"/>
</dbReference>
<dbReference type="SUPFAM" id="SSF88659">
    <property type="entry name" value="Sigma3 and sigma4 domains of RNA polymerase sigma factors"/>
    <property type="match status" value="1"/>
</dbReference>
<evidence type="ECO:0000313" key="5">
    <source>
        <dbReference type="Proteomes" id="UP000069912"/>
    </source>
</evidence>
<accession>A0A109RD75</accession>
<dbReference type="EMBL" id="PKGY01000003">
    <property type="protein sequence ID" value="PKZ21666.1"/>
    <property type="molecule type" value="Genomic_DNA"/>
</dbReference>
<dbReference type="AlphaFoldDB" id="A0A109RD75"/>
<dbReference type="Gene3D" id="1.10.10.10">
    <property type="entry name" value="Winged helix-like DNA-binding domain superfamily/Winged helix DNA-binding domain"/>
    <property type="match status" value="1"/>
</dbReference>
<comment type="similarity">
    <text evidence="1">Belongs to the UPF0122 family.</text>
</comment>
<comment type="function">
    <text evidence="2">Might take part in the signal recognition particle (SRP) pathway. This is inferred from the conservation of its genetic proximity to ftsY/ffh. May be a regulatory protein.</text>
</comment>
<evidence type="ECO:0000313" key="6">
    <source>
        <dbReference type="Proteomes" id="UP000234239"/>
    </source>
</evidence>
<dbReference type="Proteomes" id="UP000234239">
    <property type="component" value="Unassembled WGS sequence"/>
</dbReference>
<dbReference type="NCBIfam" id="TIGR02937">
    <property type="entry name" value="sigma70-ECF"/>
    <property type="match status" value="1"/>
</dbReference>
<dbReference type="Proteomes" id="UP000069912">
    <property type="component" value="Chromosome"/>
</dbReference>
<dbReference type="InterPro" id="IPR013324">
    <property type="entry name" value="RNA_pol_sigma_r3/r4-like"/>
</dbReference>
<dbReference type="GO" id="GO:0006352">
    <property type="term" value="P:DNA-templated transcription initiation"/>
    <property type="evidence" value="ECO:0007669"/>
    <property type="project" value="InterPro"/>
</dbReference>
<reference evidence="4 6" key="3">
    <citation type="submission" date="2017-12" db="EMBL/GenBank/DDBJ databases">
        <title>Phylogenetic diversity of female urinary microbiome.</title>
        <authorList>
            <person name="Thomas-White K."/>
            <person name="Wolfe A.J."/>
        </authorList>
    </citation>
    <scope>NUCLEOTIDE SEQUENCE [LARGE SCALE GENOMIC DNA]</scope>
    <source>
        <strain evidence="4 6">UMB0139</strain>
    </source>
</reference>
<reference evidence="3 5" key="1">
    <citation type="journal article" date="2016" name="Genome Announc.">
        <title>Complete Genome Sequences of Aerococcus christensenii CCUG 28831T, Aerococcus sanguinicola CCUG 43001T, Aerococcus urinae CCUG 36881T, Aerococcus urinaeequi CCUG 28094T, Aerococcus urinaehominis CCUG 42038 BT, and Aerococcus viridans CCUG 4311T.</title>
        <authorList>
            <person name="Carkaci D."/>
            <person name="Dargis R."/>
            <person name="Nielsen X.C."/>
            <person name="Skovgaard O."/>
            <person name="Fuursted K."/>
            <person name="Christensen J.J."/>
        </authorList>
    </citation>
    <scope>NUCLEOTIDE SEQUENCE [LARGE SCALE GENOMIC DNA]</scope>
    <source>
        <strain evidence="3 5">CCUG43001</strain>
    </source>
</reference>
<dbReference type="Pfam" id="PF04297">
    <property type="entry name" value="UPF0122"/>
    <property type="match status" value="1"/>
</dbReference>
<dbReference type="SUPFAM" id="SSF88946">
    <property type="entry name" value="Sigma2 domain of RNA polymerase sigma factors"/>
    <property type="match status" value="1"/>
</dbReference>
<evidence type="ECO:0000256" key="1">
    <source>
        <dbReference type="ARBA" id="ARBA00008720"/>
    </source>
</evidence>
<dbReference type="InterPro" id="IPR013325">
    <property type="entry name" value="RNA_pol_sigma_r2"/>
</dbReference>
<dbReference type="Gene3D" id="1.10.1740.10">
    <property type="match status" value="1"/>
</dbReference>
<proteinExistence type="inferred from homology"/>
<evidence type="ECO:0000313" key="4">
    <source>
        <dbReference type="EMBL" id="PKZ21666.1"/>
    </source>
</evidence>
<sequence>MSDSTAILDQFTPLFHHVLARFSIAPYHADYEDLLQELRLKALKVAEAFEGDILQSDRFRFTAYLKRALSWYCLDLLRRLPQAASSLEELHYLKDEAQREYSLEVQVFLSHAKKLLTTKEYQTVLHLQAGHSLASIAEADGVSRQAVHSRLKNIRQKLLPLAHILRP</sequence>
<dbReference type="GO" id="GO:0003700">
    <property type="term" value="F:DNA-binding transcription factor activity"/>
    <property type="evidence" value="ECO:0007669"/>
    <property type="project" value="InterPro"/>
</dbReference>
<dbReference type="GeneID" id="92902840"/>
<dbReference type="RefSeq" id="WP_067972389.1">
    <property type="nucleotide sequence ID" value="NZ_CAJHKM010000006.1"/>
</dbReference>
<dbReference type="KEGG" id="asan:AWM72_01990"/>
<reference evidence="5" key="2">
    <citation type="submission" date="2016-01" db="EMBL/GenBank/DDBJ databases">
        <title>Six Aerococcus type strain genome sequencing and assembly using PacBio and Illumina Hiseq.</title>
        <authorList>
            <person name="Carkaci D."/>
            <person name="Dargis R."/>
            <person name="Nielsen X.C."/>
            <person name="Skovgaard O."/>
            <person name="Fuursted K."/>
            <person name="Christensen J.J."/>
        </authorList>
    </citation>
    <scope>NUCLEOTIDE SEQUENCE [LARGE SCALE GENOMIC DNA]</scope>
    <source>
        <strain evidence="5">CCUG43001</strain>
    </source>
</reference>
<evidence type="ECO:0000256" key="2">
    <source>
        <dbReference type="ARBA" id="ARBA00024764"/>
    </source>
</evidence>